<gene>
    <name evidence="4" type="primary">LOC115883865</name>
</gene>
<dbReference type="InterPro" id="IPR052111">
    <property type="entry name" value="Spermatogenesis_Ciliary_MAP"/>
</dbReference>
<dbReference type="FunFam" id="1.10.418.10:FF:000059">
    <property type="entry name" value="RIKEN cDNA 6430531B16 gene"/>
    <property type="match status" value="1"/>
</dbReference>
<dbReference type="Proteomes" id="UP000504635">
    <property type="component" value="Unplaced"/>
</dbReference>
<dbReference type="GO" id="GO:0008017">
    <property type="term" value="F:microtubule binding"/>
    <property type="evidence" value="ECO:0007669"/>
    <property type="project" value="TreeGrafter"/>
</dbReference>
<dbReference type="InterPro" id="IPR010441">
    <property type="entry name" value="CH_2"/>
</dbReference>
<dbReference type="Pfam" id="PF06294">
    <property type="entry name" value="CH_2"/>
    <property type="match status" value="1"/>
</dbReference>
<dbReference type="AlphaFoldDB" id="A0A6J2Y561"/>
<feature type="coiled-coil region" evidence="1">
    <location>
        <begin position="159"/>
        <end position="200"/>
    </location>
</feature>
<dbReference type="GO" id="GO:0005930">
    <property type="term" value="C:axoneme"/>
    <property type="evidence" value="ECO:0007669"/>
    <property type="project" value="TreeGrafter"/>
</dbReference>
<dbReference type="PANTHER" id="PTHR12509:SF9">
    <property type="entry name" value="SPERM FLAGELLAR PROTEIN 1 ISOFORM X1"/>
    <property type="match status" value="1"/>
</dbReference>
<proteinExistence type="predicted"/>
<evidence type="ECO:0000313" key="4">
    <source>
        <dbReference type="RefSeq" id="XP_030758139.1"/>
    </source>
</evidence>
<dbReference type="RefSeq" id="XP_030758139.1">
    <property type="nucleotide sequence ID" value="XM_030902279.1"/>
</dbReference>
<dbReference type="SUPFAM" id="SSF47576">
    <property type="entry name" value="Calponin-homology domain, CH-domain"/>
    <property type="match status" value="1"/>
</dbReference>
<protein>
    <submittedName>
        <fullName evidence="4">Sperm flagellar protein 1-like</fullName>
    </submittedName>
</protein>
<dbReference type="InterPro" id="IPR001715">
    <property type="entry name" value="CH_dom"/>
</dbReference>
<dbReference type="PANTHER" id="PTHR12509">
    <property type="entry name" value="SPERMATOGENESIS-ASSOCIATED 4-RELATED"/>
    <property type="match status" value="1"/>
</dbReference>
<keyword evidence="3" id="KW-1185">Reference proteome</keyword>
<evidence type="ECO:0000256" key="1">
    <source>
        <dbReference type="SAM" id="Coils"/>
    </source>
</evidence>
<keyword evidence="1" id="KW-0175">Coiled coil</keyword>
<dbReference type="InterPro" id="IPR036872">
    <property type="entry name" value="CH_dom_sf"/>
</dbReference>
<sequence length="224" mass="26006">MAQNLEDLYRWIDEHQITRHKKNLNRDFSDAVPLAEILKKHYPKIVDMHNYAPKNSLALKIANWEILNRKVLNKIKINLSQKDQVELAKCIPGAIEKLLLRIKTKVEKKSEENKIEPVNERVYFLEGISNQERHEEVVPIKIRAGSKTLDQKMVPVNIFDRMEQDIASKNEKIAMLQDKLEHLEKMVAIKDERIKDLSQQLQAVGSGTGDTSATPRARFFNKIF</sequence>
<feature type="domain" description="Calponin-homology (CH)" evidence="2">
    <location>
        <begin position="2"/>
        <end position="107"/>
    </location>
</feature>
<dbReference type="GO" id="GO:0051493">
    <property type="term" value="P:regulation of cytoskeleton organization"/>
    <property type="evidence" value="ECO:0007669"/>
    <property type="project" value="TreeGrafter"/>
</dbReference>
<accession>A0A6J2Y561</accession>
<dbReference type="InParanoid" id="A0A6J2Y561"/>
<name>A0A6J2Y561_SITOR</name>
<reference evidence="4" key="1">
    <citation type="submission" date="2025-08" db="UniProtKB">
        <authorList>
            <consortium name="RefSeq"/>
        </authorList>
    </citation>
    <scope>IDENTIFICATION</scope>
    <source>
        <tissue evidence="4">Gonads</tissue>
    </source>
</reference>
<dbReference type="OrthoDB" id="193300at2759"/>
<dbReference type="Gene3D" id="1.10.418.10">
    <property type="entry name" value="Calponin-like domain"/>
    <property type="match status" value="1"/>
</dbReference>
<dbReference type="PROSITE" id="PS50021">
    <property type="entry name" value="CH"/>
    <property type="match status" value="1"/>
</dbReference>
<dbReference type="KEGG" id="soy:115883865"/>
<evidence type="ECO:0000259" key="2">
    <source>
        <dbReference type="PROSITE" id="PS50021"/>
    </source>
</evidence>
<organism evidence="3 4">
    <name type="scientific">Sitophilus oryzae</name>
    <name type="common">Rice weevil</name>
    <name type="synonym">Curculio oryzae</name>
    <dbReference type="NCBI Taxonomy" id="7048"/>
    <lineage>
        <taxon>Eukaryota</taxon>
        <taxon>Metazoa</taxon>
        <taxon>Ecdysozoa</taxon>
        <taxon>Arthropoda</taxon>
        <taxon>Hexapoda</taxon>
        <taxon>Insecta</taxon>
        <taxon>Pterygota</taxon>
        <taxon>Neoptera</taxon>
        <taxon>Endopterygota</taxon>
        <taxon>Coleoptera</taxon>
        <taxon>Polyphaga</taxon>
        <taxon>Cucujiformia</taxon>
        <taxon>Curculionidae</taxon>
        <taxon>Dryophthorinae</taxon>
        <taxon>Sitophilus</taxon>
    </lineage>
</organism>
<dbReference type="GeneID" id="115883865"/>
<evidence type="ECO:0000313" key="3">
    <source>
        <dbReference type="Proteomes" id="UP000504635"/>
    </source>
</evidence>
<dbReference type="FunCoup" id="A0A6J2Y561">
    <property type="interactions" value="31"/>
</dbReference>